<dbReference type="OrthoDB" id="446609at2"/>
<reference evidence="2 3" key="1">
    <citation type="submission" date="2017-08" db="EMBL/GenBank/DDBJ databases">
        <title>Mesorhizobium wenxinae sp. nov., a novel rhizobial species isolated from root nodules of chickpea (Cicer arietinum L.).</title>
        <authorList>
            <person name="Zhang J."/>
        </authorList>
    </citation>
    <scope>NUCLEOTIDE SEQUENCE [LARGE SCALE GENOMIC DNA]</scope>
    <source>
        <strain evidence="3">WYCCWR 10019</strain>
    </source>
</reference>
<dbReference type="InterPro" id="IPR007345">
    <property type="entry name" value="Polysacch_pyruvyl_Trfase"/>
</dbReference>
<keyword evidence="3" id="KW-1185">Reference proteome</keyword>
<evidence type="ECO:0000313" key="2">
    <source>
        <dbReference type="EMBL" id="PAP93472.1"/>
    </source>
</evidence>
<accession>A0A271KCF5</accession>
<dbReference type="AlphaFoldDB" id="A0A271KCF5"/>
<dbReference type="Pfam" id="PF04230">
    <property type="entry name" value="PS_pyruv_trans"/>
    <property type="match status" value="1"/>
</dbReference>
<gene>
    <name evidence="2" type="ORF">CIT31_20945</name>
</gene>
<sequence length="477" mass="52863">MFKSGPSGRRKHHRDLIQADVVSKIRRRANGLDCLRRCANLRSSSRIQGKRMRFNHRPIQILVEPSDYVLRNIGDMAMLYAATERLARLCDNSTINVLTDDPDALRRFCPFAIPLSAEGRALWLKPDFRPAKLKRFVPEHWPDRIRRHAPRLVSLFWRLKFRHMPNARAALLRFTDAVDRADLVLVSGMGGITDAFPEYALSVLETLNLALARKGRPVVMVGQGMGPLANAELRARASAILPRLHLIALRETRAGLPLLAELGVSKDRICATGDDAIEMAHEMRVDELGTGIGINLRLSSYSGVSADILEGLRHVLGATSVSLEAPLIGVPVSLEPCEADIDSIRGLMPTDETELNRALAIRTPNDLIRQIQRCRVVVTGSYHAGVFALANGIPTIGLARSDYYVDKFLGLADMFGTGCEMVALDHPNSAEKLRSALRRLWEEAPAIRPAILARAEAQIAAGHTAYRRIRDAIWDQG</sequence>
<dbReference type="PANTHER" id="PTHR36836">
    <property type="entry name" value="COLANIC ACID BIOSYNTHESIS PROTEIN WCAK"/>
    <property type="match status" value="1"/>
</dbReference>
<evidence type="ECO:0000313" key="3">
    <source>
        <dbReference type="Proteomes" id="UP000215931"/>
    </source>
</evidence>
<dbReference type="EMBL" id="NPKH01000025">
    <property type="protein sequence ID" value="PAP93472.1"/>
    <property type="molecule type" value="Genomic_DNA"/>
</dbReference>
<organism evidence="2 3">
    <name type="scientific">Mesorhizobium wenxiniae</name>
    <dbReference type="NCBI Taxonomy" id="2014805"/>
    <lineage>
        <taxon>Bacteria</taxon>
        <taxon>Pseudomonadati</taxon>
        <taxon>Pseudomonadota</taxon>
        <taxon>Alphaproteobacteria</taxon>
        <taxon>Hyphomicrobiales</taxon>
        <taxon>Phyllobacteriaceae</taxon>
        <taxon>Mesorhizobium</taxon>
    </lineage>
</organism>
<feature type="domain" description="Polysaccharide pyruvyl transferase" evidence="1">
    <location>
        <begin position="72"/>
        <end position="401"/>
    </location>
</feature>
<protein>
    <recommendedName>
        <fullName evidence="1">Polysaccharide pyruvyl transferase domain-containing protein</fullName>
    </recommendedName>
</protein>
<dbReference type="PANTHER" id="PTHR36836:SF1">
    <property type="entry name" value="COLANIC ACID BIOSYNTHESIS PROTEIN WCAK"/>
    <property type="match status" value="1"/>
</dbReference>
<dbReference type="Proteomes" id="UP000215931">
    <property type="component" value="Unassembled WGS sequence"/>
</dbReference>
<evidence type="ECO:0000259" key="1">
    <source>
        <dbReference type="Pfam" id="PF04230"/>
    </source>
</evidence>
<dbReference type="RefSeq" id="WP_095520214.1">
    <property type="nucleotide sequence ID" value="NZ_NPKH01000025.1"/>
</dbReference>
<comment type="caution">
    <text evidence="2">The sequence shown here is derived from an EMBL/GenBank/DDBJ whole genome shotgun (WGS) entry which is preliminary data.</text>
</comment>
<proteinExistence type="predicted"/>
<name>A0A271KCF5_9HYPH</name>